<keyword evidence="2" id="KW-1133">Transmembrane helix</keyword>
<evidence type="ECO:0000256" key="1">
    <source>
        <dbReference type="SAM" id="MobiDB-lite"/>
    </source>
</evidence>
<feature type="signal peptide" evidence="3">
    <location>
        <begin position="1"/>
        <end position="15"/>
    </location>
</feature>
<feature type="chain" id="PRO_5046256075" evidence="3">
    <location>
        <begin position="16"/>
        <end position="662"/>
    </location>
</feature>
<keyword evidence="2" id="KW-0812">Transmembrane</keyword>
<evidence type="ECO:0000256" key="2">
    <source>
        <dbReference type="SAM" id="Phobius"/>
    </source>
</evidence>
<gene>
    <name evidence="4" type="ORF">OKIOD_LOCUS7855</name>
</gene>
<dbReference type="EMBL" id="OU015569">
    <property type="protein sequence ID" value="CAG5099151.1"/>
    <property type="molecule type" value="Genomic_DNA"/>
</dbReference>
<accession>A0ABN7SG55</accession>
<feature type="transmembrane region" description="Helical" evidence="2">
    <location>
        <begin position="217"/>
        <end position="235"/>
    </location>
</feature>
<sequence length="662" mass="75942">MRGVWLLSFPLLSSGQDNTATTDFCIYQETPEDTPESRNMKKTIEDYFGANYSAVCDWRNYVIETQNSSETNSSGSVSEKTDKFKSFEIDESPDKYRFNISSREEFKGYGYCYYSHVSCPLDKSDNKHLTHVKCQGSLCNQKSKIEAFFQMEESEAYEFLKEKGVRCQDHMEDTLSNRCYFCNQTHRAELVAGMDPLIEECKQFYEEYNITNPSEHTLTYVIIVLLLVICVAIYFSHMFFLRQKYPEQATEEENQMDDLESQPLVTDEAKAYIEGDYAPVNGDLFPGYLEIDPTSKTRNFRVSAEKLGDKLKFMHSLVEAQKIQKVAFFSSWMFSEDEKYFYMTAFKNLMPSTQLVSLQCKLRSLQFIINAREARDPVQVVSMARALTSKLATGSLNSYFAKLQKLCRTNDVKSGVDTIFEISPKSVLFEVTPSGFINSNVLELILTPFKDDEPSLYGKSYDISSPHIYVNKHLIASCKDGEEHFGYQLKNIIGLIMQLMLGRNSEILYKRHPFVSLMNRLNPSRQSSGLGLSAGESSSDSSAPDVSEDQGGNHQLCTFSDILNRTCEFRQVEELGLAEYFCYIEEAQPLAEDTEKGLMGHAARVRPKYTHNFEELRNQVSWELADDLMDLDKRLWEHSLLWGPLNEWLKSLVINHLQPSES</sequence>
<dbReference type="Proteomes" id="UP001158576">
    <property type="component" value="Chromosome XSR"/>
</dbReference>
<evidence type="ECO:0000313" key="4">
    <source>
        <dbReference type="EMBL" id="CAG5099151.1"/>
    </source>
</evidence>
<protein>
    <submittedName>
        <fullName evidence="4">Oidioi.mRNA.OKI2018_I69.XSR.g16297.t2.cds</fullName>
    </submittedName>
</protein>
<keyword evidence="5" id="KW-1185">Reference proteome</keyword>
<evidence type="ECO:0000313" key="5">
    <source>
        <dbReference type="Proteomes" id="UP001158576"/>
    </source>
</evidence>
<keyword evidence="2" id="KW-0472">Membrane</keyword>
<feature type="compositionally biased region" description="Low complexity" evidence="1">
    <location>
        <begin position="527"/>
        <end position="545"/>
    </location>
</feature>
<keyword evidence="3" id="KW-0732">Signal</keyword>
<feature type="region of interest" description="Disordered" evidence="1">
    <location>
        <begin position="526"/>
        <end position="552"/>
    </location>
</feature>
<name>A0ABN7SG55_OIKDI</name>
<proteinExistence type="predicted"/>
<organism evidence="4 5">
    <name type="scientific">Oikopleura dioica</name>
    <name type="common">Tunicate</name>
    <dbReference type="NCBI Taxonomy" id="34765"/>
    <lineage>
        <taxon>Eukaryota</taxon>
        <taxon>Metazoa</taxon>
        <taxon>Chordata</taxon>
        <taxon>Tunicata</taxon>
        <taxon>Appendicularia</taxon>
        <taxon>Copelata</taxon>
        <taxon>Oikopleuridae</taxon>
        <taxon>Oikopleura</taxon>
    </lineage>
</organism>
<evidence type="ECO:0000256" key="3">
    <source>
        <dbReference type="SAM" id="SignalP"/>
    </source>
</evidence>
<reference evidence="4 5" key="1">
    <citation type="submission" date="2021-04" db="EMBL/GenBank/DDBJ databases">
        <authorList>
            <person name="Bliznina A."/>
        </authorList>
    </citation>
    <scope>NUCLEOTIDE SEQUENCE [LARGE SCALE GENOMIC DNA]</scope>
</reference>